<organism evidence="3 4">
    <name type="scientific">Aerophobetes bacterium</name>
    <dbReference type="NCBI Taxonomy" id="2030807"/>
    <lineage>
        <taxon>Bacteria</taxon>
        <taxon>Candidatus Aerophobota</taxon>
    </lineage>
</organism>
<dbReference type="EMBL" id="NVUK01000016">
    <property type="protein sequence ID" value="PCI77491.1"/>
    <property type="molecule type" value="Genomic_DNA"/>
</dbReference>
<keyword evidence="2" id="KW-0820">tRNA-binding</keyword>
<proteinExistence type="inferred from homology"/>
<dbReference type="GO" id="GO:0106026">
    <property type="term" value="F:Gly-tRNA(Ala) deacylase activity"/>
    <property type="evidence" value="ECO:0007669"/>
    <property type="project" value="UniProtKB-UniRule"/>
</dbReference>
<name>A0A2A4X5B6_UNCAE</name>
<dbReference type="PANTHER" id="PTHR10472">
    <property type="entry name" value="D-TYROSYL-TRNA TYR DEACYLASE"/>
    <property type="match status" value="1"/>
</dbReference>
<dbReference type="EC" id="3.1.1.96" evidence="2"/>
<evidence type="ECO:0000313" key="3">
    <source>
        <dbReference type="EMBL" id="PCI77491.1"/>
    </source>
</evidence>
<comment type="function">
    <text evidence="2">An aminoacyl-tRNA editing enzyme that deacylates mischarged D-aminoacyl-tRNAs. Also deacylates mischarged glycyl-tRNA(Ala), protecting cells against glycine mischarging by AlaRS. Acts via tRNA-based rather than protein-based catalysis; rejects L-amino acids rather than detecting D-amino acids in the active site. By recycling D-aminoacyl-tRNA to D-amino acids and free tRNA molecules, this enzyme counteracts the toxicity associated with the formation of D-aminoacyl-tRNA entities in vivo and helps enforce protein L-homochirality.</text>
</comment>
<reference evidence="4" key="1">
    <citation type="submission" date="2017-08" db="EMBL/GenBank/DDBJ databases">
        <title>A dynamic microbial community with high functional redundancy inhabits the cold, oxic subseafloor aquifer.</title>
        <authorList>
            <person name="Tully B.J."/>
            <person name="Wheat C.G."/>
            <person name="Glazer B.T."/>
            <person name="Huber J.A."/>
        </authorList>
    </citation>
    <scope>NUCLEOTIDE SEQUENCE [LARGE SCALE GENOMIC DNA]</scope>
</reference>
<dbReference type="GO" id="GO:0019478">
    <property type="term" value="P:D-amino acid catabolic process"/>
    <property type="evidence" value="ECO:0007669"/>
    <property type="project" value="UniProtKB-UniRule"/>
</dbReference>
<dbReference type="AlphaFoldDB" id="A0A2A4X5B6"/>
<dbReference type="PANTHER" id="PTHR10472:SF5">
    <property type="entry name" value="D-AMINOACYL-TRNA DEACYLASE 1"/>
    <property type="match status" value="1"/>
</dbReference>
<evidence type="ECO:0000256" key="1">
    <source>
        <dbReference type="ARBA" id="ARBA00009673"/>
    </source>
</evidence>
<accession>A0A2A4X5B6</accession>
<evidence type="ECO:0000256" key="2">
    <source>
        <dbReference type="HAMAP-Rule" id="MF_00518"/>
    </source>
</evidence>
<dbReference type="SUPFAM" id="SSF69500">
    <property type="entry name" value="DTD-like"/>
    <property type="match status" value="1"/>
</dbReference>
<dbReference type="Pfam" id="PF02580">
    <property type="entry name" value="Tyr_Deacylase"/>
    <property type="match status" value="1"/>
</dbReference>
<dbReference type="InterPro" id="IPR023509">
    <property type="entry name" value="DTD-like_sf"/>
</dbReference>
<comment type="domain">
    <text evidence="2">A Gly-cisPro motif from one monomer fits into the active site of the other monomer to allow specific chiral rejection of L-amino acids.</text>
</comment>
<comment type="subcellular location">
    <subcellularLocation>
        <location evidence="2">Cytoplasm</location>
    </subcellularLocation>
</comment>
<keyword evidence="2" id="KW-0694">RNA-binding</keyword>
<keyword evidence="2" id="KW-0378">Hydrolase</keyword>
<dbReference type="FunFam" id="3.50.80.10:FF:000001">
    <property type="entry name" value="D-aminoacyl-tRNA deacylase"/>
    <property type="match status" value="1"/>
</dbReference>
<dbReference type="GO" id="GO:0051500">
    <property type="term" value="F:D-tyrosyl-tRNA(Tyr) deacylase activity"/>
    <property type="evidence" value="ECO:0007669"/>
    <property type="project" value="TreeGrafter"/>
</dbReference>
<dbReference type="EC" id="3.1.1.-" evidence="2"/>
<comment type="subunit">
    <text evidence="2">Homodimer.</text>
</comment>
<gene>
    <name evidence="2" type="primary">dtd</name>
    <name evidence="3" type="ORF">COB21_02975</name>
</gene>
<dbReference type="Proteomes" id="UP000218775">
    <property type="component" value="Unassembled WGS sequence"/>
</dbReference>
<dbReference type="HAMAP" id="MF_00518">
    <property type="entry name" value="Deacylase_Dtd"/>
    <property type="match status" value="1"/>
</dbReference>
<comment type="catalytic activity">
    <reaction evidence="2">
        <text>a D-aminoacyl-tRNA + H2O = a tRNA + a D-alpha-amino acid + H(+)</text>
        <dbReference type="Rhea" id="RHEA:13953"/>
        <dbReference type="Rhea" id="RHEA-COMP:10123"/>
        <dbReference type="Rhea" id="RHEA-COMP:10124"/>
        <dbReference type="ChEBI" id="CHEBI:15377"/>
        <dbReference type="ChEBI" id="CHEBI:15378"/>
        <dbReference type="ChEBI" id="CHEBI:59871"/>
        <dbReference type="ChEBI" id="CHEBI:78442"/>
        <dbReference type="ChEBI" id="CHEBI:79333"/>
        <dbReference type="EC" id="3.1.1.96"/>
    </reaction>
</comment>
<feature type="short sequence motif" description="Gly-cisPro motif, important for rejection of L-amino acids" evidence="2">
    <location>
        <begin position="141"/>
        <end position="142"/>
    </location>
</feature>
<comment type="catalytic activity">
    <reaction evidence="2">
        <text>glycyl-tRNA(Ala) + H2O = tRNA(Ala) + glycine + H(+)</text>
        <dbReference type="Rhea" id="RHEA:53744"/>
        <dbReference type="Rhea" id="RHEA-COMP:9657"/>
        <dbReference type="Rhea" id="RHEA-COMP:13640"/>
        <dbReference type="ChEBI" id="CHEBI:15377"/>
        <dbReference type="ChEBI" id="CHEBI:15378"/>
        <dbReference type="ChEBI" id="CHEBI:57305"/>
        <dbReference type="ChEBI" id="CHEBI:78442"/>
        <dbReference type="ChEBI" id="CHEBI:78522"/>
    </reaction>
</comment>
<dbReference type="InterPro" id="IPR003732">
    <property type="entry name" value="Daa-tRNA_deacyls_DTD"/>
</dbReference>
<protein>
    <recommendedName>
        <fullName evidence="2">D-aminoacyl-tRNA deacylase</fullName>
        <shortName evidence="2">DTD</shortName>
        <ecNumber evidence="2">3.1.1.96</ecNumber>
    </recommendedName>
    <alternativeName>
        <fullName evidence="2">Gly-tRNA(Ala) deacylase</fullName>
        <ecNumber evidence="2">3.1.1.-</ecNumber>
    </alternativeName>
</protein>
<dbReference type="GO" id="GO:0043908">
    <property type="term" value="F:Ser(Gly)-tRNA(Ala) hydrolase activity"/>
    <property type="evidence" value="ECO:0007669"/>
    <property type="project" value="UniProtKB-UniRule"/>
</dbReference>
<dbReference type="NCBIfam" id="TIGR00256">
    <property type="entry name" value="D-aminoacyl-tRNA deacylase"/>
    <property type="match status" value="1"/>
</dbReference>
<keyword evidence="2" id="KW-0963">Cytoplasm</keyword>
<dbReference type="Gene3D" id="3.50.80.10">
    <property type="entry name" value="D-tyrosyl-tRNA(Tyr) deacylase"/>
    <property type="match status" value="1"/>
</dbReference>
<comment type="similarity">
    <text evidence="1 2">Belongs to the DTD family.</text>
</comment>
<evidence type="ECO:0000313" key="4">
    <source>
        <dbReference type="Proteomes" id="UP000218775"/>
    </source>
</evidence>
<sequence length="148" mass="16256">MKLVIQRVSQASVSVNKNTIASIGKGLLVLVGFSAGDEKANVNFPFFIKKCTQMRLFEDEAGKMNLSLKDIGGEILVVSQFTLCADLRSGNRPSFTTALEPTLAKELYVDFCKELENVLGQEKVQRGEFGADMQVALINDGPVTFYIE</sequence>
<dbReference type="GO" id="GO:0000049">
    <property type="term" value="F:tRNA binding"/>
    <property type="evidence" value="ECO:0007669"/>
    <property type="project" value="UniProtKB-UniRule"/>
</dbReference>
<dbReference type="GO" id="GO:0005737">
    <property type="term" value="C:cytoplasm"/>
    <property type="evidence" value="ECO:0007669"/>
    <property type="project" value="UniProtKB-SubCell"/>
</dbReference>
<comment type="caution">
    <text evidence="3">The sequence shown here is derived from an EMBL/GenBank/DDBJ whole genome shotgun (WGS) entry which is preliminary data.</text>
</comment>